<proteinExistence type="predicted"/>
<comment type="caution">
    <text evidence="1">The sequence shown here is derived from an EMBL/GenBank/DDBJ whole genome shotgun (WGS) entry which is preliminary data.</text>
</comment>
<dbReference type="Proteomes" id="UP001558535">
    <property type="component" value="Unassembled WGS sequence"/>
</dbReference>
<keyword evidence="2" id="KW-1185">Reference proteome</keyword>
<accession>A0ABV3W607</accession>
<name>A0ABV3W607_9BURK</name>
<gene>
    <name evidence="1" type="ORF">AB3X84_00370</name>
</gene>
<protein>
    <submittedName>
        <fullName evidence="1">Uncharacterized protein</fullName>
    </submittedName>
</protein>
<evidence type="ECO:0000313" key="2">
    <source>
        <dbReference type="Proteomes" id="UP001558535"/>
    </source>
</evidence>
<evidence type="ECO:0000313" key="1">
    <source>
        <dbReference type="EMBL" id="MEX3748448.1"/>
    </source>
</evidence>
<dbReference type="RefSeq" id="WP_310107957.1">
    <property type="nucleotide sequence ID" value="NZ_CP168530.1"/>
</dbReference>
<reference evidence="1 2" key="1">
    <citation type="submission" date="2024-07" db="EMBL/GenBank/DDBJ databases">
        <title>A survey of Mimosa microsymbionts across Brazilian biomes reveals a high diversity of Paraburkholderia nodulating endemic species, but also that Cupriavidus is common as a symbiont of widespread species.</title>
        <authorList>
            <person name="Rouws L."/>
            <person name="Barauna A."/>
            <person name="Beukes C."/>
            <person name="Rouws J.R.C."/>
            <person name="De Faria S.M."/>
            <person name="Gross E."/>
            <person name="Bueno Dos Reis Junior F."/>
            <person name="Simon M.F."/>
            <person name="Maluk M."/>
            <person name="Odee D.W."/>
            <person name="Kenicer G."/>
            <person name="Young J.P.W."/>
            <person name="Reis V.M."/>
            <person name="Zilli J."/>
            <person name="James E.K."/>
        </authorList>
    </citation>
    <scope>NUCLEOTIDE SEQUENCE [LARGE SCALE GENOMIC DNA]</scope>
    <source>
        <strain evidence="1 2">BR14375</strain>
    </source>
</reference>
<dbReference type="EMBL" id="JBFPKE010000001">
    <property type="protein sequence ID" value="MEX3748448.1"/>
    <property type="molecule type" value="Genomic_DNA"/>
</dbReference>
<sequence>MKVRKIAFLCRIDSHEAMNDSSTAVLNIAAITFMKKLCPAPDLSEARGILTIVAVMSCAATGKKIIRP</sequence>
<organism evidence="1 2">
    <name type="scientific">Paraburkholderia phenoliruptrix</name>
    <dbReference type="NCBI Taxonomy" id="252970"/>
    <lineage>
        <taxon>Bacteria</taxon>
        <taxon>Pseudomonadati</taxon>
        <taxon>Pseudomonadota</taxon>
        <taxon>Betaproteobacteria</taxon>
        <taxon>Burkholderiales</taxon>
        <taxon>Burkholderiaceae</taxon>
        <taxon>Paraburkholderia</taxon>
    </lineage>
</organism>